<feature type="signal peptide" evidence="1">
    <location>
        <begin position="1"/>
        <end position="23"/>
    </location>
</feature>
<dbReference type="AlphaFoldDB" id="A0A433TUC1"/>
<dbReference type="Proteomes" id="UP000271974">
    <property type="component" value="Unassembled WGS sequence"/>
</dbReference>
<organism evidence="2 3">
    <name type="scientific">Elysia chlorotica</name>
    <name type="common">Eastern emerald elysia</name>
    <name type="synonym">Sea slug</name>
    <dbReference type="NCBI Taxonomy" id="188477"/>
    <lineage>
        <taxon>Eukaryota</taxon>
        <taxon>Metazoa</taxon>
        <taxon>Spiralia</taxon>
        <taxon>Lophotrochozoa</taxon>
        <taxon>Mollusca</taxon>
        <taxon>Gastropoda</taxon>
        <taxon>Heterobranchia</taxon>
        <taxon>Euthyneura</taxon>
        <taxon>Panpulmonata</taxon>
        <taxon>Sacoglossa</taxon>
        <taxon>Placobranchoidea</taxon>
        <taxon>Plakobranchidae</taxon>
        <taxon>Elysia</taxon>
    </lineage>
</organism>
<keyword evidence="1" id="KW-0732">Signal</keyword>
<accession>A0A433TUC1</accession>
<name>A0A433TUC1_ELYCH</name>
<reference evidence="2 3" key="1">
    <citation type="submission" date="2019-01" db="EMBL/GenBank/DDBJ databases">
        <title>A draft genome assembly of the solar-powered sea slug Elysia chlorotica.</title>
        <authorList>
            <person name="Cai H."/>
            <person name="Li Q."/>
            <person name="Fang X."/>
            <person name="Li J."/>
            <person name="Curtis N.E."/>
            <person name="Altenburger A."/>
            <person name="Shibata T."/>
            <person name="Feng M."/>
            <person name="Maeda T."/>
            <person name="Schwartz J.A."/>
            <person name="Shigenobu S."/>
            <person name="Lundholm N."/>
            <person name="Nishiyama T."/>
            <person name="Yang H."/>
            <person name="Hasebe M."/>
            <person name="Li S."/>
            <person name="Pierce S.K."/>
            <person name="Wang J."/>
        </authorList>
    </citation>
    <scope>NUCLEOTIDE SEQUENCE [LARGE SCALE GENOMIC DNA]</scope>
    <source>
        <strain evidence="2">EC2010</strain>
        <tissue evidence="2">Whole organism of an adult</tissue>
    </source>
</reference>
<evidence type="ECO:0000256" key="1">
    <source>
        <dbReference type="SAM" id="SignalP"/>
    </source>
</evidence>
<protein>
    <submittedName>
        <fullName evidence="2">Uncharacterized protein</fullName>
    </submittedName>
</protein>
<comment type="caution">
    <text evidence="2">The sequence shown here is derived from an EMBL/GenBank/DDBJ whole genome shotgun (WGS) entry which is preliminary data.</text>
</comment>
<proteinExistence type="predicted"/>
<dbReference type="EMBL" id="RQTK01000179">
    <property type="protein sequence ID" value="RUS85161.1"/>
    <property type="molecule type" value="Genomic_DNA"/>
</dbReference>
<evidence type="ECO:0000313" key="3">
    <source>
        <dbReference type="Proteomes" id="UP000271974"/>
    </source>
</evidence>
<gene>
    <name evidence="2" type="ORF">EGW08_007065</name>
</gene>
<feature type="chain" id="PRO_5019076531" evidence="1">
    <location>
        <begin position="24"/>
        <end position="229"/>
    </location>
</feature>
<dbReference type="OrthoDB" id="10509651at2759"/>
<evidence type="ECO:0000313" key="2">
    <source>
        <dbReference type="EMBL" id="RUS85161.1"/>
    </source>
</evidence>
<keyword evidence="3" id="KW-1185">Reference proteome</keyword>
<sequence length="229" mass="25180">MGPTKTVPLLVAVLVLIAPLTMGFLERVRRQDDTPDKRQCIGAAIYCGQILFERYGRPPSDMAFIRQTLSNRTFLEDIALHVGVAADSLDNVTAVPLCKEMSEFSQPVRFVADFLNFPGTIDELEALSTSPCLSNLTLFRAVDGVGAECMMSFEHGTNNVCQRFSEAWGCFRDGGNQLCGTAAGDLITSLEQYSLDPSRGPQLLDWISRNSDWDLNVCDYRAIAARVSA</sequence>